<protein>
    <submittedName>
        <fullName evidence="1">Spy/CpxP family protein refolding chaperone</fullName>
    </submittedName>
</protein>
<reference evidence="2" key="1">
    <citation type="submission" date="2023-12" db="EMBL/GenBank/DDBJ databases">
        <title>Novel isolates from deep terrestrial aquifers shed light on the physiology and ecology of the class Limnochordia.</title>
        <authorList>
            <person name="Karnachuk O.V."/>
            <person name="Lukina A.P."/>
            <person name="Avakyan M.R."/>
            <person name="Kadnikov V."/>
            <person name="Begmatov S."/>
            <person name="Beletsky A.V."/>
            <person name="Mardanov A.V."/>
            <person name="Ravin N.V."/>
        </authorList>
    </citation>
    <scope>NUCLEOTIDE SEQUENCE [LARGE SCALE GENOMIC DNA]</scope>
    <source>
        <strain evidence="2">LN</strain>
    </source>
</reference>
<proteinExistence type="predicted"/>
<dbReference type="InterPro" id="IPR012899">
    <property type="entry name" value="LTXXQ"/>
</dbReference>
<gene>
    <name evidence="1" type="ORF">VLY81_03820</name>
</gene>
<sequence length="181" mass="19593">MSGEHRARRGGRRWLVPGVTLLVAVVAASMVVLAESPEASSAPKAAPALAAPRGGLAALDLSAEQLQRIAEIRQEAYQQAIPIQGELYTLRQQLALALRRAQIDAQQVKDLAGRIHELQGKLQEIQLQMLLDIHGVLTDEQRSQLSAYGGLGLGPRRAWDGWGVGPRGGAGMHMMGRGWRR</sequence>
<dbReference type="RefSeq" id="WP_324669703.1">
    <property type="nucleotide sequence ID" value="NZ_CP141614.1"/>
</dbReference>
<dbReference type="Proteomes" id="UP001333102">
    <property type="component" value="Chromosome"/>
</dbReference>
<evidence type="ECO:0000313" key="1">
    <source>
        <dbReference type="EMBL" id="WRP15303.1"/>
    </source>
</evidence>
<name>A0ABZ1BRV0_9FIRM</name>
<dbReference type="Gene3D" id="1.20.120.1490">
    <property type="match status" value="1"/>
</dbReference>
<organism evidence="1 2">
    <name type="scientific">Geochorda subterranea</name>
    <dbReference type="NCBI Taxonomy" id="3109564"/>
    <lineage>
        <taxon>Bacteria</taxon>
        <taxon>Bacillati</taxon>
        <taxon>Bacillota</taxon>
        <taxon>Limnochordia</taxon>
        <taxon>Limnochordales</taxon>
        <taxon>Geochordaceae</taxon>
        <taxon>Geochorda</taxon>
    </lineage>
</organism>
<evidence type="ECO:0000313" key="2">
    <source>
        <dbReference type="Proteomes" id="UP001333102"/>
    </source>
</evidence>
<dbReference type="Pfam" id="PF13801">
    <property type="entry name" value="Metal_resist"/>
    <property type="match status" value="1"/>
</dbReference>
<dbReference type="EMBL" id="CP141614">
    <property type="protein sequence ID" value="WRP15303.1"/>
    <property type="molecule type" value="Genomic_DNA"/>
</dbReference>
<dbReference type="CDD" id="cd09916">
    <property type="entry name" value="CpxP_like"/>
    <property type="match status" value="1"/>
</dbReference>
<keyword evidence="2" id="KW-1185">Reference proteome</keyword>
<dbReference type="InterPro" id="IPR025961">
    <property type="entry name" value="Metal_resist"/>
</dbReference>
<accession>A0ABZ1BRV0</accession>